<comment type="caution">
    <text evidence="1">The sequence shown here is derived from an EMBL/GenBank/DDBJ whole genome shotgun (WGS) entry which is preliminary data.</text>
</comment>
<evidence type="ECO:0000313" key="2">
    <source>
        <dbReference type="Proteomes" id="UP000242188"/>
    </source>
</evidence>
<evidence type="ECO:0000313" key="1">
    <source>
        <dbReference type="EMBL" id="OWF45861.1"/>
    </source>
</evidence>
<sequence>MEVTQYPRTVELGTRVVTFPSPELQELKDSNHLLGNTQALRDQLQQQGYLFIRGFHDRKEVLEAREAVIRHVVSGGDGKIQEPATKGVLGARCGIGCIPFMEGKNDITHAKEVIRVLEGPRPKKFFNELFGSDCATFDYKWLRGIHRRAFTGAHVDNVYMGRGSQSLVTLWTPFGDVSVEMGTLCMCEGSHKLDSFKRFQETYGNLDVEAANLKGSGWFTSDPDEISAGFGGQWKTTDFRAGDVLLFTMRTVHMSTSNLTDFLRISCDTRWQPACDQLDTRFMGQFEVESGAKFGLNAEGDKISNSVTIEMLRKEWGI</sequence>
<dbReference type="SUPFAM" id="SSF51197">
    <property type="entry name" value="Clavaminate synthase-like"/>
    <property type="match status" value="1"/>
</dbReference>
<accession>A0A210QAV0</accession>
<name>A0A210QAV0_MIZYE</name>
<dbReference type="Proteomes" id="UP000242188">
    <property type="component" value="Unassembled WGS sequence"/>
</dbReference>
<organism evidence="1 2">
    <name type="scientific">Mizuhopecten yessoensis</name>
    <name type="common">Japanese scallop</name>
    <name type="synonym">Patinopecten yessoensis</name>
    <dbReference type="NCBI Taxonomy" id="6573"/>
    <lineage>
        <taxon>Eukaryota</taxon>
        <taxon>Metazoa</taxon>
        <taxon>Spiralia</taxon>
        <taxon>Lophotrochozoa</taxon>
        <taxon>Mollusca</taxon>
        <taxon>Bivalvia</taxon>
        <taxon>Autobranchia</taxon>
        <taxon>Pteriomorphia</taxon>
        <taxon>Pectinida</taxon>
        <taxon>Pectinoidea</taxon>
        <taxon>Pectinidae</taxon>
        <taxon>Mizuhopecten</taxon>
    </lineage>
</organism>
<dbReference type="OrthoDB" id="2328924at2759"/>
<evidence type="ECO:0008006" key="3">
    <source>
        <dbReference type="Google" id="ProtNLM"/>
    </source>
</evidence>
<dbReference type="InterPro" id="IPR008775">
    <property type="entry name" value="Phytyl_CoA_dOase-like"/>
</dbReference>
<dbReference type="Gene3D" id="2.60.120.620">
    <property type="entry name" value="q2cbj1_9rhob like domain"/>
    <property type="match status" value="1"/>
</dbReference>
<dbReference type="EMBL" id="NEDP02004373">
    <property type="protein sequence ID" value="OWF45861.1"/>
    <property type="molecule type" value="Genomic_DNA"/>
</dbReference>
<dbReference type="AlphaFoldDB" id="A0A210QAV0"/>
<dbReference type="Pfam" id="PF05721">
    <property type="entry name" value="PhyH"/>
    <property type="match status" value="1"/>
</dbReference>
<proteinExistence type="predicted"/>
<keyword evidence="2" id="KW-1185">Reference proteome</keyword>
<reference evidence="1 2" key="1">
    <citation type="journal article" date="2017" name="Nat. Ecol. Evol.">
        <title>Scallop genome provides insights into evolution of bilaterian karyotype and development.</title>
        <authorList>
            <person name="Wang S."/>
            <person name="Zhang J."/>
            <person name="Jiao W."/>
            <person name="Li J."/>
            <person name="Xun X."/>
            <person name="Sun Y."/>
            <person name="Guo X."/>
            <person name="Huan P."/>
            <person name="Dong B."/>
            <person name="Zhang L."/>
            <person name="Hu X."/>
            <person name="Sun X."/>
            <person name="Wang J."/>
            <person name="Zhao C."/>
            <person name="Wang Y."/>
            <person name="Wang D."/>
            <person name="Huang X."/>
            <person name="Wang R."/>
            <person name="Lv J."/>
            <person name="Li Y."/>
            <person name="Zhang Z."/>
            <person name="Liu B."/>
            <person name="Lu W."/>
            <person name="Hui Y."/>
            <person name="Liang J."/>
            <person name="Zhou Z."/>
            <person name="Hou R."/>
            <person name="Li X."/>
            <person name="Liu Y."/>
            <person name="Li H."/>
            <person name="Ning X."/>
            <person name="Lin Y."/>
            <person name="Zhao L."/>
            <person name="Xing Q."/>
            <person name="Dou J."/>
            <person name="Li Y."/>
            <person name="Mao J."/>
            <person name="Guo H."/>
            <person name="Dou H."/>
            <person name="Li T."/>
            <person name="Mu C."/>
            <person name="Jiang W."/>
            <person name="Fu Q."/>
            <person name="Fu X."/>
            <person name="Miao Y."/>
            <person name="Liu J."/>
            <person name="Yu Q."/>
            <person name="Li R."/>
            <person name="Liao H."/>
            <person name="Li X."/>
            <person name="Kong Y."/>
            <person name="Jiang Z."/>
            <person name="Chourrout D."/>
            <person name="Li R."/>
            <person name="Bao Z."/>
        </authorList>
    </citation>
    <scope>NUCLEOTIDE SEQUENCE [LARGE SCALE GENOMIC DNA]</scope>
    <source>
        <strain evidence="1 2">PY_sf001</strain>
    </source>
</reference>
<dbReference type="PANTHER" id="PTHR40128:SF1">
    <property type="entry name" value="PHYTANOYL-COA HYDROXYLASE"/>
    <property type="match status" value="1"/>
</dbReference>
<dbReference type="PANTHER" id="PTHR40128">
    <property type="entry name" value="EXPRESSED PROTEIN"/>
    <property type="match status" value="1"/>
</dbReference>
<gene>
    <name evidence="1" type="ORF">KP79_PYT07259</name>
</gene>
<protein>
    <recommendedName>
        <fullName evidence="3">Phytanoyl-CoA dioxygenase</fullName>
    </recommendedName>
</protein>